<keyword evidence="1" id="KW-0238">DNA-binding</keyword>
<dbReference type="InterPro" id="IPR044830">
    <property type="entry name" value="HD-Zip_III"/>
</dbReference>
<reference evidence="2" key="2">
    <citation type="journal article" date="2017" name="J. Anim. Genet.">
        <title>Multiple reference genome sequences of hot pepper reveal the massive evolution of plant disease resistance genes by retroduplication.</title>
        <authorList>
            <person name="Kim S."/>
            <person name="Park J."/>
            <person name="Yeom S.-I."/>
            <person name="Kim Y.-M."/>
            <person name="Seo E."/>
            <person name="Kim K.-T."/>
            <person name="Kim M.-S."/>
            <person name="Lee J.M."/>
            <person name="Cheong K."/>
            <person name="Shin H.-S."/>
            <person name="Kim S.-B."/>
            <person name="Han K."/>
            <person name="Lee J."/>
            <person name="Park M."/>
            <person name="Lee H.-A."/>
            <person name="Lee H.-Y."/>
            <person name="Lee Y."/>
            <person name="Oh S."/>
            <person name="Lee J.H."/>
            <person name="Choi E."/>
            <person name="Choi E."/>
            <person name="Lee S.E."/>
            <person name="Jeon J."/>
            <person name="Kim H."/>
            <person name="Choi G."/>
            <person name="Song H."/>
            <person name="Lee J."/>
            <person name="Lee S.-C."/>
            <person name="Kwon J.-K."/>
            <person name="Lee H.-Y."/>
            <person name="Koo N."/>
            <person name="Hong Y."/>
            <person name="Kim R.W."/>
            <person name="Kang W.-H."/>
            <person name="Huh J.H."/>
            <person name="Kang B.-C."/>
            <person name="Yang T.-J."/>
            <person name="Lee Y.-H."/>
            <person name="Bennetzen J.L."/>
            <person name="Choi D."/>
        </authorList>
    </citation>
    <scope>NUCLEOTIDE SEQUENCE [LARGE SCALE GENOMIC DNA]</scope>
    <source>
        <strain evidence="2">cv. PBC81</strain>
    </source>
</reference>
<dbReference type="STRING" id="33114.A0A2G2VTG6"/>
<dbReference type="GO" id="GO:0003677">
    <property type="term" value="F:DNA binding"/>
    <property type="evidence" value="ECO:0007669"/>
    <property type="project" value="UniProtKB-KW"/>
</dbReference>
<comment type="caution">
    <text evidence="1">The sequence shown here is derived from an EMBL/GenBank/DDBJ whole genome shotgun (WGS) entry which is preliminary data.</text>
</comment>
<dbReference type="AlphaFoldDB" id="A0A2G2VTG6"/>
<protein>
    <submittedName>
        <fullName evidence="1">Homeobox-leucine zipper protein HOX29</fullName>
    </submittedName>
</protein>
<name>A0A2G2VTG6_CAPBA</name>
<dbReference type="GO" id="GO:0003700">
    <property type="term" value="F:DNA-binding transcription factor activity"/>
    <property type="evidence" value="ECO:0007669"/>
    <property type="project" value="InterPro"/>
</dbReference>
<evidence type="ECO:0000313" key="1">
    <source>
        <dbReference type="EMBL" id="PHT36261.1"/>
    </source>
</evidence>
<dbReference type="PANTHER" id="PTHR45950:SF1">
    <property type="entry name" value="HOMEOBOX-LEUCINE ZIPPER PROTEIN ATHB-15"/>
    <property type="match status" value="1"/>
</dbReference>
<dbReference type="Proteomes" id="UP000224567">
    <property type="component" value="Unassembled WGS sequence"/>
</dbReference>
<dbReference type="PANTHER" id="PTHR45950">
    <property type="entry name" value="HOMEOBOX-LEUCINE ZIPPER PROTEIN ATHB-14"/>
    <property type="match status" value="1"/>
</dbReference>
<accession>A0A2G2VTG6</accession>
<dbReference type="EMBL" id="MLFT02000010">
    <property type="protein sequence ID" value="PHT36261.1"/>
    <property type="molecule type" value="Genomic_DNA"/>
</dbReference>
<organism evidence="1 2">
    <name type="scientific">Capsicum baccatum</name>
    <name type="common">Peruvian pepper</name>
    <dbReference type="NCBI Taxonomy" id="33114"/>
    <lineage>
        <taxon>Eukaryota</taxon>
        <taxon>Viridiplantae</taxon>
        <taxon>Streptophyta</taxon>
        <taxon>Embryophyta</taxon>
        <taxon>Tracheophyta</taxon>
        <taxon>Spermatophyta</taxon>
        <taxon>Magnoliopsida</taxon>
        <taxon>eudicotyledons</taxon>
        <taxon>Gunneridae</taxon>
        <taxon>Pentapetalae</taxon>
        <taxon>asterids</taxon>
        <taxon>lamiids</taxon>
        <taxon>Solanales</taxon>
        <taxon>Solanaceae</taxon>
        <taxon>Solanoideae</taxon>
        <taxon>Capsiceae</taxon>
        <taxon>Capsicum</taxon>
    </lineage>
</organism>
<keyword evidence="2" id="KW-1185">Reference proteome</keyword>
<evidence type="ECO:0000313" key="2">
    <source>
        <dbReference type="Proteomes" id="UP000224567"/>
    </source>
</evidence>
<proteinExistence type="predicted"/>
<reference evidence="1 2" key="1">
    <citation type="journal article" date="2017" name="Genome Biol.">
        <title>New reference genome sequences of hot pepper reveal the massive evolution of plant disease-resistance genes by retroduplication.</title>
        <authorList>
            <person name="Kim S."/>
            <person name="Park J."/>
            <person name="Yeom S.I."/>
            <person name="Kim Y.M."/>
            <person name="Seo E."/>
            <person name="Kim K.T."/>
            <person name="Kim M.S."/>
            <person name="Lee J.M."/>
            <person name="Cheong K."/>
            <person name="Shin H.S."/>
            <person name="Kim S.B."/>
            <person name="Han K."/>
            <person name="Lee J."/>
            <person name="Park M."/>
            <person name="Lee H.A."/>
            <person name="Lee H.Y."/>
            <person name="Lee Y."/>
            <person name="Oh S."/>
            <person name="Lee J.H."/>
            <person name="Choi E."/>
            <person name="Choi E."/>
            <person name="Lee S.E."/>
            <person name="Jeon J."/>
            <person name="Kim H."/>
            <person name="Choi G."/>
            <person name="Song H."/>
            <person name="Lee J."/>
            <person name="Lee S.C."/>
            <person name="Kwon J.K."/>
            <person name="Lee H.Y."/>
            <person name="Koo N."/>
            <person name="Hong Y."/>
            <person name="Kim R.W."/>
            <person name="Kang W.H."/>
            <person name="Huh J.H."/>
            <person name="Kang B.C."/>
            <person name="Yang T.J."/>
            <person name="Lee Y.H."/>
            <person name="Bennetzen J.L."/>
            <person name="Choi D."/>
        </authorList>
    </citation>
    <scope>NUCLEOTIDE SEQUENCE [LARGE SCALE GENOMIC DNA]</scope>
    <source>
        <strain evidence="2">cv. PBC81</strain>
    </source>
</reference>
<keyword evidence="1" id="KW-0371">Homeobox</keyword>
<sequence>MGEFIAEWYKPGSWFAQLLCLKKEVSWAKTKSNISMNEFTSEDRIYFHIICNQVSACTNMKEVAELCAWIVACTLDSIPLDVGQLVVNEIDYFNIQDSIGSIAISHGCIAVAARACGLVGLEPTRVSKIIKDRRLWFCDCRIVSVINVLPNVNGGTIEPLYIQLNAPTTWAPACDFWLLWYTTVTDDGSLMLCSGMDENLFATHTELVYAPIDASFHDDALLLLSGFCIISLESGKVNICILTLSSYSFGFFSQMQESVASMAQQYVRSIISPVQRVALALSPSHLGSHGGSIATGDNRCYSSVEPSQQEVNKTVAIGRSMATVGITITETIAICLSQRSHIGRLPNYYGSSMAMVFMSIAMIFELLL</sequence>
<dbReference type="OrthoDB" id="1423221at2759"/>
<dbReference type="SUPFAM" id="SSF55961">
    <property type="entry name" value="Bet v1-like"/>
    <property type="match status" value="1"/>
</dbReference>
<gene>
    <name evidence="1" type="ORF">CQW23_23961</name>
</gene>